<accession>A0A645GNT5</accession>
<sequence length="186" mass="20171">MVDAAALTGNWTLDPVHTRLGFSARHAMVTKVRGNFDTFEGTAYTDAGNPGASHVEVTIQADSINTNNEARDQHLRTNDFLDAKTYRTISFKSTKVEKLDDEHVRITGDLTIKATTKQVSIDFEFGGVAQDPFGNTRMGFEGSLSINRQDYGVAFNAALETGGVLVSDKVDIDIEVSAVKLVDANA</sequence>
<comment type="caution">
    <text evidence="2">The sequence shown here is derived from an EMBL/GenBank/DDBJ whole genome shotgun (WGS) entry which is preliminary data.</text>
</comment>
<reference evidence="2" key="1">
    <citation type="submission" date="2019-08" db="EMBL/GenBank/DDBJ databases">
        <authorList>
            <person name="Kucharzyk K."/>
            <person name="Murdoch R.W."/>
            <person name="Higgins S."/>
            <person name="Loffler F."/>
        </authorList>
    </citation>
    <scope>NUCLEOTIDE SEQUENCE</scope>
</reference>
<dbReference type="InterPro" id="IPR036761">
    <property type="entry name" value="TTHA0802/YceI-like_sf"/>
</dbReference>
<evidence type="ECO:0000313" key="2">
    <source>
        <dbReference type="EMBL" id="MPN25353.1"/>
    </source>
</evidence>
<feature type="domain" description="Lipid/polyisoprenoid-binding YceI-like" evidence="1">
    <location>
        <begin position="10"/>
        <end position="179"/>
    </location>
</feature>
<proteinExistence type="predicted"/>
<dbReference type="SUPFAM" id="SSF101874">
    <property type="entry name" value="YceI-like"/>
    <property type="match status" value="1"/>
</dbReference>
<dbReference type="PANTHER" id="PTHR34406">
    <property type="entry name" value="PROTEIN YCEI"/>
    <property type="match status" value="1"/>
</dbReference>
<gene>
    <name evidence="2" type="ORF">SDC9_172762</name>
</gene>
<dbReference type="PANTHER" id="PTHR34406:SF1">
    <property type="entry name" value="PROTEIN YCEI"/>
    <property type="match status" value="1"/>
</dbReference>
<dbReference type="EMBL" id="VSSQ01074505">
    <property type="protein sequence ID" value="MPN25353.1"/>
    <property type="molecule type" value="Genomic_DNA"/>
</dbReference>
<dbReference type="Pfam" id="PF04264">
    <property type="entry name" value="YceI"/>
    <property type="match status" value="1"/>
</dbReference>
<organism evidence="2">
    <name type="scientific">bioreactor metagenome</name>
    <dbReference type="NCBI Taxonomy" id="1076179"/>
    <lineage>
        <taxon>unclassified sequences</taxon>
        <taxon>metagenomes</taxon>
        <taxon>ecological metagenomes</taxon>
    </lineage>
</organism>
<name>A0A645GNT5_9ZZZZ</name>
<protein>
    <recommendedName>
        <fullName evidence="1">Lipid/polyisoprenoid-binding YceI-like domain-containing protein</fullName>
    </recommendedName>
</protein>
<evidence type="ECO:0000259" key="1">
    <source>
        <dbReference type="SMART" id="SM00867"/>
    </source>
</evidence>
<dbReference type="InterPro" id="IPR007372">
    <property type="entry name" value="Lipid/polyisoprenoid-bd_YceI"/>
</dbReference>
<dbReference type="AlphaFoldDB" id="A0A645GNT5"/>
<dbReference type="Gene3D" id="2.40.128.110">
    <property type="entry name" value="Lipid/polyisoprenoid-binding, YceI-like"/>
    <property type="match status" value="1"/>
</dbReference>
<dbReference type="SMART" id="SM00867">
    <property type="entry name" value="YceI"/>
    <property type="match status" value="1"/>
</dbReference>